<name>A0A9Q1LA90_9SOLA</name>
<keyword evidence="3" id="KW-1185">Reference proteome</keyword>
<feature type="region of interest" description="Disordered" evidence="1">
    <location>
        <begin position="1"/>
        <end position="42"/>
    </location>
</feature>
<evidence type="ECO:0000313" key="2">
    <source>
        <dbReference type="EMBL" id="KAJ8530646.1"/>
    </source>
</evidence>
<gene>
    <name evidence="2" type="ORF">K7X08_023527</name>
</gene>
<dbReference type="EMBL" id="JAJAGQ010000021">
    <property type="protein sequence ID" value="KAJ8530646.1"/>
    <property type="molecule type" value="Genomic_DNA"/>
</dbReference>
<comment type="caution">
    <text evidence="2">The sequence shown here is derived from an EMBL/GenBank/DDBJ whole genome shotgun (WGS) entry which is preliminary data.</text>
</comment>
<feature type="compositionally biased region" description="Basic and acidic residues" evidence="1">
    <location>
        <begin position="9"/>
        <end position="23"/>
    </location>
</feature>
<proteinExistence type="predicted"/>
<feature type="compositionally biased region" description="Polar residues" evidence="1">
    <location>
        <begin position="24"/>
        <end position="42"/>
    </location>
</feature>
<evidence type="ECO:0000313" key="3">
    <source>
        <dbReference type="Proteomes" id="UP001152561"/>
    </source>
</evidence>
<reference evidence="3" key="1">
    <citation type="journal article" date="2023" name="Proc. Natl. Acad. Sci. U.S.A.">
        <title>Genomic and structural basis for evolution of tropane alkaloid biosynthesis.</title>
        <authorList>
            <person name="Wanga Y.-J."/>
            <person name="Taina T."/>
            <person name="Yua J.-Y."/>
            <person name="Lia J."/>
            <person name="Xua B."/>
            <person name="Chenc J."/>
            <person name="D'Auriad J.C."/>
            <person name="Huanga J.-P."/>
            <person name="Huanga S.-X."/>
        </authorList>
    </citation>
    <scope>NUCLEOTIDE SEQUENCE [LARGE SCALE GENOMIC DNA]</scope>
    <source>
        <strain evidence="3">cv. KIB-2019</strain>
    </source>
</reference>
<accession>A0A9Q1LA90</accession>
<dbReference type="PANTHER" id="PTHR34657">
    <property type="entry name" value="EMBRYO SAC DEVELOPMENT ARREST 6"/>
    <property type="match status" value="1"/>
</dbReference>
<dbReference type="Proteomes" id="UP001152561">
    <property type="component" value="Unassembled WGS sequence"/>
</dbReference>
<evidence type="ECO:0000256" key="1">
    <source>
        <dbReference type="SAM" id="MobiDB-lite"/>
    </source>
</evidence>
<protein>
    <submittedName>
        <fullName evidence="2">Uncharacterized protein</fullName>
    </submittedName>
</protein>
<dbReference type="PANTHER" id="PTHR34657:SF4">
    <property type="entry name" value="EMBRYO SAC DEVELOPMENT ARREST 6"/>
    <property type="match status" value="1"/>
</dbReference>
<feature type="region of interest" description="Disordered" evidence="1">
    <location>
        <begin position="90"/>
        <end position="126"/>
    </location>
</feature>
<sequence length="158" mass="17487">MNYHSRRILTLDESSRKRKDRDTFYSSPKPSNPLTAVSNASVSRTTSFNKGELTEPKSQMPNPLLAGYMAYEFLTKGTLLGQRFDPAQAKTVSANALAEPKKRKLSRGSSSDESEPGRNGKVKAQSQNYVELASLLRTDGTHIPGIVNPTQLAQWIKM</sequence>
<organism evidence="2 3">
    <name type="scientific">Anisodus acutangulus</name>
    <dbReference type="NCBI Taxonomy" id="402998"/>
    <lineage>
        <taxon>Eukaryota</taxon>
        <taxon>Viridiplantae</taxon>
        <taxon>Streptophyta</taxon>
        <taxon>Embryophyta</taxon>
        <taxon>Tracheophyta</taxon>
        <taxon>Spermatophyta</taxon>
        <taxon>Magnoliopsida</taxon>
        <taxon>eudicotyledons</taxon>
        <taxon>Gunneridae</taxon>
        <taxon>Pentapetalae</taxon>
        <taxon>asterids</taxon>
        <taxon>lamiids</taxon>
        <taxon>Solanales</taxon>
        <taxon>Solanaceae</taxon>
        <taxon>Solanoideae</taxon>
        <taxon>Hyoscyameae</taxon>
        <taxon>Anisodus</taxon>
    </lineage>
</organism>
<dbReference type="AlphaFoldDB" id="A0A9Q1LA90"/>
<dbReference type="OrthoDB" id="687843at2759"/>